<organism evidence="1 2">
    <name type="scientific">Iris pallida</name>
    <name type="common">Sweet iris</name>
    <dbReference type="NCBI Taxonomy" id="29817"/>
    <lineage>
        <taxon>Eukaryota</taxon>
        <taxon>Viridiplantae</taxon>
        <taxon>Streptophyta</taxon>
        <taxon>Embryophyta</taxon>
        <taxon>Tracheophyta</taxon>
        <taxon>Spermatophyta</taxon>
        <taxon>Magnoliopsida</taxon>
        <taxon>Liliopsida</taxon>
        <taxon>Asparagales</taxon>
        <taxon>Iridaceae</taxon>
        <taxon>Iridoideae</taxon>
        <taxon>Irideae</taxon>
        <taxon>Iris</taxon>
    </lineage>
</organism>
<reference evidence="1" key="2">
    <citation type="submission" date="2023-04" db="EMBL/GenBank/DDBJ databases">
        <authorList>
            <person name="Bruccoleri R.E."/>
            <person name="Oakeley E.J."/>
            <person name="Faust A.-M."/>
            <person name="Dessus-Babus S."/>
            <person name="Altorfer M."/>
            <person name="Burckhardt D."/>
            <person name="Oertli M."/>
            <person name="Naumann U."/>
            <person name="Petersen F."/>
            <person name="Wong J."/>
        </authorList>
    </citation>
    <scope>NUCLEOTIDE SEQUENCE</scope>
    <source>
        <strain evidence="1">GSM-AAB239-AS_SAM_17_03QT</strain>
        <tissue evidence="1">Leaf</tissue>
    </source>
</reference>
<protein>
    <recommendedName>
        <fullName evidence="3">LAGLIDADG homing endonuclease</fullName>
    </recommendedName>
</protein>
<evidence type="ECO:0008006" key="3">
    <source>
        <dbReference type="Google" id="ProtNLM"/>
    </source>
</evidence>
<dbReference type="AlphaFoldDB" id="A0AAX6GH58"/>
<gene>
    <name evidence="1" type="ORF">M6B38_126715</name>
</gene>
<proteinExistence type="predicted"/>
<reference evidence="1" key="1">
    <citation type="journal article" date="2023" name="GigaByte">
        <title>Genome assembly of the bearded iris, Iris pallida Lam.</title>
        <authorList>
            <person name="Bruccoleri R.E."/>
            <person name="Oakeley E.J."/>
            <person name="Faust A.M.E."/>
            <person name="Altorfer M."/>
            <person name="Dessus-Babus S."/>
            <person name="Burckhardt D."/>
            <person name="Oertli M."/>
            <person name="Naumann U."/>
            <person name="Petersen F."/>
            <person name="Wong J."/>
        </authorList>
    </citation>
    <scope>NUCLEOTIDE SEQUENCE</scope>
    <source>
        <strain evidence="1">GSM-AAB239-AS_SAM_17_03QT</strain>
    </source>
</reference>
<dbReference type="Proteomes" id="UP001140949">
    <property type="component" value="Unassembled WGS sequence"/>
</dbReference>
<evidence type="ECO:0000313" key="2">
    <source>
        <dbReference type="Proteomes" id="UP001140949"/>
    </source>
</evidence>
<name>A0AAX6GH58_IRIPA</name>
<keyword evidence="2" id="KW-1185">Reference proteome</keyword>
<dbReference type="EMBL" id="JANAVB010020198">
    <property type="protein sequence ID" value="KAJ6827521.1"/>
    <property type="molecule type" value="Genomic_DNA"/>
</dbReference>
<comment type="caution">
    <text evidence="1">The sequence shown here is derived from an EMBL/GenBank/DDBJ whole genome shotgun (WGS) entry which is preliminary data.</text>
</comment>
<accession>A0AAX6GH58</accession>
<sequence>MIEMNGNLNSIYSIFGGPNSGRVRILEFCIRTLDADLVETVFRIYPDGTRAELGPNSIRVLSEFCWVRTVRNGPNLHRFWAF</sequence>
<evidence type="ECO:0000313" key="1">
    <source>
        <dbReference type="EMBL" id="KAJ6827521.1"/>
    </source>
</evidence>